<dbReference type="Proteomes" id="UP000010482">
    <property type="component" value="Chromosome"/>
</dbReference>
<dbReference type="EMBL" id="CP003944">
    <property type="protein sequence ID" value="AFZ50305.1"/>
    <property type="molecule type" value="Genomic_DNA"/>
</dbReference>
<dbReference type="RefSeq" id="WP_015229302.1">
    <property type="nucleotide sequence ID" value="NC_019780.1"/>
</dbReference>
<evidence type="ECO:0000256" key="2">
    <source>
        <dbReference type="ARBA" id="ARBA00022679"/>
    </source>
</evidence>
<dbReference type="CDD" id="cd00834">
    <property type="entry name" value="KAS_I_II"/>
    <property type="match status" value="1"/>
</dbReference>
<evidence type="ECO:0000259" key="4">
    <source>
        <dbReference type="PROSITE" id="PS52004"/>
    </source>
</evidence>
<sequence length="381" mass="40430">MTHDQKQTVVITGISCLTGGGNLTQSWQNLLQEKSNISLQQPFFSFPPVPLSLIGEKPSSLATLTTEIVNDAIADASLLPPLANCGVVVGSSRGCQGQIEQWAQQKDQSVNWLDILPNQAAVTAAKIVGSRGIVLSPMAACSTGICSIAQGYDLIQGRQCEQVIAGAVETPITPLTLAGFEKMGAMAKTGCYPFDQQREGLVLGEGGAIFVLESLKAATARNAFIYGEILGYGLTCDAYHVSAPDPNFRCGRLAVKQCLKKSRLCAADVNYIHAHSTSTKLNDEREAQLIQSLFPFSVAVSSTKGVTGHTLGASSAIGVAFALMSLREQILPPCVGLKQSAFNLNLVRKATSHQINYALVLSFGFGGQNSAMIVGRLDHKM</sequence>
<keyword evidence="6" id="KW-1185">Reference proteome</keyword>
<evidence type="ECO:0000313" key="6">
    <source>
        <dbReference type="Proteomes" id="UP000010482"/>
    </source>
</evidence>
<dbReference type="GO" id="GO:0004315">
    <property type="term" value="F:3-oxoacyl-[acyl-carrier-protein] synthase activity"/>
    <property type="evidence" value="ECO:0007669"/>
    <property type="project" value="InterPro"/>
</dbReference>
<dbReference type="InterPro" id="IPR014030">
    <property type="entry name" value="Ketoacyl_synth_N"/>
</dbReference>
<dbReference type="SMART" id="SM00825">
    <property type="entry name" value="PKS_KS"/>
    <property type="match status" value="1"/>
</dbReference>
<dbReference type="Pfam" id="PF00109">
    <property type="entry name" value="ketoacyl-synt"/>
    <property type="match status" value="1"/>
</dbReference>
<evidence type="ECO:0000256" key="1">
    <source>
        <dbReference type="ARBA" id="ARBA00008467"/>
    </source>
</evidence>
<protein>
    <submittedName>
        <fullName evidence="5">3-oxoacyl-(Acyl-carrier-protein) synthase</fullName>
    </submittedName>
</protein>
<organism evidence="5 6">
    <name type="scientific">Dactylococcopsis salina (strain PCC 8305)</name>
    <name type="common">Myxobactron salinum</name>
    <dbReference type="NCBI Taxonomy" id="13035"/>
    <lineage>
        <taxon>Bacteria</taxon>
        <taxon>Bacillati</taxon>
        <taxon>Cyanobacteriota</taxon>
        <taxon>Cyanophyceae</taxon>
        <taxon>Nodosilineales</taxon>
        <taxon>Cymatolegaceae</taxon>
        <taxon>Dactylococcopsis</taxon>
    </lineage>
</organism>
<dbReference type="eggNOG" id="COG0304">
    <property type="taxonomic scope" value="Bacteria"/>
</dbReference>
<feature type="domain" description="Ketosynthase family 3 (KS3)" evidence="4">
    <location>
        <begin position="1"/>
        <end position="376"/>
    </location>
</feature>
<dbReference type="PROSITE" id="PS52004">
    <property type="entry name" value="KS3_2"/>
    <property type="match status" value="1"/>
</dbReference>
<keyword evidence="2 3" id="KW-0808">Transferase</keyword>
<dbReference type="PATRIC" id="fig|13035.3.peg.1838"/>
<dbReference type="Gene3D" id="3.40.47.10">
    <property type="match status" value="1"/>
</dbReference>
<dbReference type="KEGG" id="dsl:Dacsa_1634"/>
<dbReference type="InterPro" id="IPR018201">
    <property type="entry name" value="Ketoacyl_synth_AS"/>
</dbReference>
<dbReference type="AlphaFoldDB" id="K9YVE8"/>
<dbReference type="GO" id="GO:0006633">
    <property type="term" value="P:fatty acid biosynthetic process"/>
    <property type="evidence" value="ECO:0007669"/>
    <property type="project" value="InterPro"/>
</dbReference>
<accession>K9YVE8</accession>
<dbReference type="InterPro" id="IPR000794">
    <property type="entry name" value="Beta-ketoacyl_synthase"/>
</dbReference>
<comment type="similarity">
    <text evidence="1 3">Belongs to the thiolase-like superfamily. Beta-ketoacyl-ACP synthases family.</text>
</comment>
<dbReference type="PROSITE" id="PS00606">
    <property type="entry name" value="KS3_1"/>
    <property type="match status" value="1"/>
</dbReference>
<dbReference type="PANTHER" id="PTHR11712">
    <property type="entry name" value="POLYKETIDE SYNTHASE-RELATED"/>
    <property type="match status" value="1"/>
</dbReference>
<dbReference type="STRING" id="13035.Dacsa_1634"/>
<name>K9YVE8_DACS8</name>
<gene>
    <name evidence="5" type="ORF">Dacsa_1634</name>
</gene>
<evidence type="ECO:0000313" key="5">
    <source>
        <dbReference type="EMBL" id="AFZ50305.1"/>
    </source>
</evidence>
<dbReference type="NCBIfam" id="NF004618">
    <property type="entry name" value="PRK05952.1"/>
    <property type="match status" value="1"/>
</dbReference>
<evidence type="ECO:0000256" key="3">
    <source>
        <dbReference type="RuleBase" id="RU003694"/>
    </source>
</evidence>
<dbReference type="Pfam" id="PF02801">
    <property type="entry name" value="Ketoacyl-synt_C"/>
    <property type="match status" value="1"/>
</dbReference>
<proteinExistence type="inferred from homology"/>
<dbReference type="SUPFAM" id="SSF53901">
    <property type="entry name" value="Thiolase-like"/>
    <property type="match status" value="2"/>
</dbReference>
<dbReference type="InterPro" id="IPR016039">
    <property type="entry name" value="Thiolase-like"/>
</dbReference>
<reference evidence="5" key="1">
    <citation type="submission" date="2012-04" db="EMBL/GenBank/DDBJ databases">
        <title>Finished genome of Dactylococcopsis salina PCC 8305.</title>
        <authorList>
            <consortium name="US DOE Joint Genome Institute"/>
            <person name="Gugger M."/>
            <person name="Coursin T."/>
            <person name="Rippka R."/>
            <person name="Tandeau De Marsac N."/>
            <person name="Huntemann M."/>
            <person name="Wei C.-L."/>
            <person name="Han J."/>
            <person name="Detter J.C."/>
            <person name="Han C."/>
            <person name="Tapia R."/>
            <person name="Daligault H."/>
            <person name="Chen A."/>
            <person name="Krypides N."/>
            <person name="Mavromatis K."/>
            <person name="Markowitz V."/>
            <person name="Szeto E."/>
            <person name="Ivanova N."/>
            <person name="Ovchinnikova G."/>
            <person name="Pagani I."/>
            <person name="Pati A."/>
            <person name="Goodwin L."/>
            <person name="Peters L."/>
            <person name="Pitluck S."/>
            <person name="Woyke T."/>
            <person name="Kerfeld C."/>
        </authorList>
    </citation>
    <scope>NUCLEOTIDE SEQUENCE [LARGE SCALE GENOMIC DNA]</scope>
    <source>
        <strain evidence="5">PCC 8305</strain>
    </source>
</reference>
<dbReference type="HOGENOM" id="CLU_000022_69_2_3"/>
<dbReference type="InterPro" id="IPR014031">
    <property type="entry name" value="Ketoacyl_synth_C"/>
</dbReference>
<dbReference type="OrthoDB" id="9808669at2"/>
<dbReference type="InterPro" id="IPR020841">
    <property type="entry name" value="PKS_Beta-ketoAc_synthase_dom"/>
</dbReference>
<dbReference type="PANTHER" id="PTHR11712:SF347">
    <property type="entry name" value="BETA KETOACYL-ACYL CARRIER PROTEIN SYNTHASE"/>
    <property type="match status" value="1"/>
</dbReference>